<keyword evidence="2" id="KW-1185">Reference proteome</keyword>
<dbReference type="OrthoDB" id="3247418at2759"/>
<protein>
    <submittedName>
        <fullName evidence="1">Uncharacterized protein</fullName>
    </submittedName>
</protein>
<gene>
    <name evidence="1" type="ORF">BT96DRAFT_836919</name>
</gene>
<reference evidence="1" key="1">
    <citation type="journal article" date="2019" name="Environ. Microbiol.">
        <title>Fungal ecological strategies reflected in gene transcription - a case study of two litter decomposers.</title>
        <authorList>
            <person name="Barbi F."/>
            <person name="Kohler A."/>
            <person name="Barry K."/>
            <person name="Baskaran P."/>
            <person name="Daum C."/>
            <person name="Fauchery L."/>
            <person name="Ihrmark K."/>
            <person name="Kuo A."/>
            <person name="LaButti K."/>
            <person name="Lipzen A."/>
            <person name="Morin E."/>
            <person name="Grigoriev I.V."/>
            <person name="Henrissat B."/>
            <person name="Lindahl B."/>
            <person name="Martin F."/>
        </authorList>
    </citation>
    <scope>NUCLEOTIDE SEQUENCE</scope>
    <source>
        <strain evidence="1">JB14</strain>
    </source>
</reference>
<organism evidence="1 2">
    <name type="scientific">Gymnopus androsaceus JB14</name>
    <dbReference type="NCBI Taxonomy" id="1447944"/>
    <lineage>
        <taxon>Eukaryota</taxon>
        <taxon>Fungi</taxon>
        <taxon>Dikarya</taxon>
        <taxon>Basidiomycota</taxon>
        <taxon>Agaricomycotina</taxon>
        <taxon>Agaricomycetes</taxon>
        <taxon>Agaricomycetidae</taxon>
        <taxon>Agaricales</taxon>
        <taxon>Marasmiineae</taxon>
        <taxon>Omphalotaceae</taxon>
        <taxon>Gymnopus</taxon>
    </lineage>
</organism>
<dbReference type="EMBL" id="ML769770">
    <property type="protein sequence ID" value="KAE9387950.1"/>
    <property type="molecule type" value="Genomic_DNA"/>
</dbReference>
<accession>A0A6A4GRL7</accession>
<proteinExistence type="predicted"/>
<sequence>LISALQKINMNDHINGAMESAIMKSVARTANLCHWLCHPACPKAVQQLKVLSDRCFVPANALSQTNEFVAMKGVRCAYAKHNGVNFSGLSTHAGNASVIYQPIPDDAPIAGRNQWIENKGDTVCLHVRPYQ</sequence>
<evidence type="ECO:0000313" key="1">
    <source>
        <dbReference type="EMBL" id="KAE9387950.1"/>
    </source>
</evidence>
<dbReference type="Proteomes" id="UP000799118">
    <property type="component" value="Unassembled WGS sequence"/>
</dbReference>
<name>A0A6A4GRL7_9AGAR</name>
<feature type="non-terminal residue" evidence="1">
    <location>
        <position position="1"/>
    </location>
</feature>
<evidence type="ECO:0000313" key="2">
    <source>
        <dbReference type="Proteomes" id="UP000799118"/>
    </source>
</evidence>
<dbReference type="AlphaFoldDB" id="A0A6A4GRL7"/>